<feature type="transmembrane region" description="Helical" evidence="6">
    <location>
        <begin position="21"/>
        <end position="41"/>
    </location>
</feature>
<feature type="transmembrane region" description="Helical" evidence="6">
    <location>
        <begin position="294"/>
        <end position="319"/>
    </location>
</feature>
<evidence type="ECO:0000256" key="3">
    <source>
        <dbReference type="ARBA" id="ARBA00022692"/>
    </source>
</evidence>
<dbReference type="AlphaFoldDB" id="A0AAP9KPV3"/>
<dbReference type="GO" id="GO:0005886">
    <property type="term" value="C:plasma membrane"/>
    <property type="evidence" value="ECO:0007669"/>
    <property type="project" value="UniProtKB-SubCell"/>
</dbReference>
<evidence type="ECO:0000313" key="9">
    <source>
        <dbReference type="Proteomes" id="UP000424872"/>
    </source>
</evidence>
<evidence type="ECO:0000313" key="10">
    <source>
        <dbReference type="Proteomes" id="UP001171299"/>
    </source>
</evidence>
<evidence type="ECO:0000256" key="1">
    <source>
        <dbReference type="ARBA" id="ARBA00004651"/>
    </source>
</evidence>
<gene>
    <name evidence="8" type="ORF">CTZ24_13500</name>
    <name evidence="7" type="ORF">Q3404_23505</name>
</gene>
<keyword evidence="3 6" id="KW-0812">Transmembrane</keyword>
<evidence type="ECO:0000256" key="6">
    <source>
        <dbReference type="SAM" id="Phobius"/>
    </source>
</evidence>
<feature type="transmembrane region" description="Helical" evidence="6">
    <location>
        <begin position="47"/>
        <end position="69"/>
    </location>
</feature>
<dbReference type="Proteomes" id="UP001171299">
    <property type="component" value="Unassembled WGS sequence"/>
</dbReference>
<sequence>MNKFFTRLQGALHERRIIRAIVWFVTIGVMLYLAAVFWSGWQSTVEAFSALGLQTLVISAVLSSSSYLWRFGRWEYSLHCLDNVVPRFTHLGIYMSGLALTATPGKSGETFRSALLVPHGVKVTHSLATFLVDRGSDVLGMILLGMLAAMTAGQSLAWVWLLAFAAILLGSCVFAYALSHPMVSTGWNRLGRAVTWLPIKGGQATLEAWAQVWKPTRVSAFSVVAMVAYGTQALVFAWFCQILGTGISSADCVLIFVQATLFGAASMIPAGLGVMEAALVFQLVAHGVSDGTAMSLAISIRLVTLWFGMSLGALSLLLLSGRDLSSKQGPTRTR</sequence>
<dbReference type="PANTHER" id="PTHR39087">
    <property type="entry name" value="UPF0104 MEMBRANE PROTEIN MJ1595"/>
    <property type="match status" value="1"/>
</dbReference>
<protein>
    <submittedName>
        <fullName evidence="7">Lysylphosphatidylglycerol synthase transmembrane domain-containing protein</fullName>
    </submittedName>
</protein>
<keyword evidence="4 6" id="KW-1133">Transmembrane helix</keyword>
<dbReference type="EMBL" id="CP024636">
    <property type="protein sequence ID" value="QGR07376.1"/>
    <property type="molecule type" value="Genomic_DNA"/>
</dbReference>
<keyword evidence="2" id="KW-1003">Cell membrane</keyword>
<evidence type="ECO:0000256" key="4">
    <source>
        <dbReference type="ARBA" id="ARBA00022989"/>
    </source>
</evidence>
<proteinExistence type="predicted"/>
<keyword evidence="5 6" id="KW-0472">Membrane</keyword>
<keyword evidence="10" id="KW-1185">Reference proteome</keyword>
<dbReference type="RefSeq" id="WP_208723766.1">
    <property type="nucleotide sequence ID" value="NZ_CP024636.1"/>
</dbReference>
<comment type="subcellular location">
    <subcellularLocation>
        <location evidence="1">Cell membrane</location>
        <topology evidence="1">Multi-pass membrane protein</topology>
    </subcellularLocation>
</comment>
<reference evidence="9" key="1">
    <citation type="submission" date="2017-11" db="EMBL/GenBank/DDBJ databases">
        <title>Genome sequence of Pantoea sp. MSR2.</title>
        <authorList>
            <person name="Nascimento F.X."/>
        </authorList>
    </citation>
    <scope>NUCLEOTIDE SEQUENCE [LARGE SCALE GENOMIC DNA]</scope>
    <source>
        <strain evidence="9">MSR2</strain>
    </source>
</reference>
<reference evidence="7" key="3">
    <citation type="submission" date="2023-07" db="EMBL/GenBank/DDBJ databases">
        <title>The extreme plant-growth-promoting properties of Pantoea phytobeneficialis PF55 revealed by functional and genomic analysis.</title>
        <authorList>
            <person name="Nascimento F.X."/>
            <person name="Marcio R.J."/>
        </authorList>
    </citation>
    <scope>NUCLEOTIDE SEQUENCE</scope>
    <source>
        <strain evidence="7">PF55</strain>
    </source>
</reference>
<dbReference type="PANTHER" id="PTHR39087:SF2">
    <property type="entry name" value="UPF0104 MEMBRANE PROTEIN MJ1595"/>
    <property type="match status" value="1"/>
</dbReference>
<evidence type="ECO:0000256" key="2">
    <source>
        <dbReference type="ARBA" id="ARBA00022475"/>
    </source>
</evidence>
<accession>A0AAP9KPV3</accession>
<name>A0AAP9KPV3_9GAMM</name>
<feature type="transmembrane region" description="Helical" evidence="6">
    <location>
        <begin position="156"/>
        <end position="178"/>
    </location>
</feature>
<evidence type="ECO:0000256" key="5">
    <source>
        <dbReference type="ARBA" id="ARBA00023136"/>
    </source>
</evidence>
<dbReference type="Pfam" id="PF03706">
    <property type="entry name" value="LPG_synthase_TM"/>
    <property type="match status" value="1"/>
</dbReference>
<reference evidence="8" key="2">
    <citation type="journal article" date="2020" name="Environ. Microbiol.">
        <title>The extreme plant-growth-promoting properties of Pantoea phytobeneficialis MSR2 revealed by functional and genomic analysis.</title>
        <authorList>
            <person name="Nascimento F.X."/>
            <person name="Hernandez A.G."/>
            <person name="Glick B.R."/>
            <person name="Rossi M.J."/>
        </authorList>
    </citation>
    <scope>NUCLEOTIDE SEQUENCE</scope>
    <source>
        <strain evidence="8">MSR2</strain>
    </source>
</reference>
<feature type="transmembrane region" description="Helical" evidence="6">
    <location>
        <begin position="218"/>
        <end position="240"/>
    </location>
</feature>
<dbReference type="KEGG" id="ppho:CTZ24_13500"/>
<organism evidence="8 9">
    <name type="scientific">Pantoea phytobeneficialis</name>
    <dbReference type="NCBI Taxonomy" id="2052056"/>
    <lineage>
        <taxon>Bacteria</taxon>
        <taxon>Pseudomonadati</taxon>
        <taxon>Pseudomonadota</taxon>
        <taxon>Gammaproteobacteria</taxon>
        <taxon>Enterobacterales</taxon>
        <taxon>Erwiniaceae</taxon>
        <taxon>Pantoea</taxon>
    </lineage>
</organism>
<feature type="transmembrane region" description="Helical" evidence="6">
    <location>
        <begin position="252"/>
        <end position="274"/>
    </location>
</feature>
<evidence type="ECO:0000313" key="8">
    <source>
        <dbReference type="EMBL" id="QGR07376.1"/>
    </source>
</evidence>
<dbReference type="EMBL" id="JAUOOM010000032">
    <property type="protein sequence ID" value="MDO6409544.1"/>
    <property type="molecule type" value="Genomic_DNA"/>
</dbReference>
<evidence type="ECO:0000313" key="7">
    <source>
        <dbReference type="EMBL" id="MDO6409544.1"/>
    </source>
</evidence>
<dbReference type="Proteomes" id="UP000424872">
    <property type="component" value="Chromosome"/>
</dbReference>
<dbReference type="InterPro" id="IPR022791">
    <property type="entry name" value="L-PG_synthase/AglD"/>
</dbReference>